<reference evidence="1 2" key="1">
    <citation type="submission" date="2016-10" db="EMBL/GenBank/DDBJ databases">
        <title>Genome sequence of the ascomycete fungus Penicillium subrubescens.</title>
        <authorList>
            <person name="De Vries R.P."/>
            <person name="Peng M."/>
            <person name="Dilokpimol A."/>
            <person name="Hilden K."/>
            <person name="Makela M.R."/>
            <person name="Grigoriev I."/>
            <person name="Riley R."/>
            <person name="Granchi Z."/>
        </authorList>
    </citation>
    <scope>NUCLEOTIDE SEQUENCE [LARGE SCALE GENOMIC DNA]</scope>
    <source>
        <strain evidence="1 2">CBS 132785</strain>
    </source>
</reference>
<dbReference type="OrthoDB" id="5296964at2759"/>
<dbReference type="Proteomes" id="UP000186955">
    <property type="component" value="Unassembled WGS sequence"/>
</dbReference>
<evidence type="ECO:0000313" key="2">
    <source>
        <dbReference type="Proteomes" id="UP000186955"/>
    </source>
</evidence>
<dbReference type="STRING" id="1316194.A0A1Q5T8G6"/>
<comment type="caution">
    <text evidence="1">The sequence shown here is derived from an EMBL/GenBank/DDBJ whole genome shotgun (WGS) entry which is preliminary data.</text>
</comment>
<protein>
    <submittedName>
        <fullName evidence="1">Uncharacterized protein</fullName>
    </submittedName>
</protein>
<accession>A0A1Q5T8G6</accession>
<organism evidence="1 2">
    <name type="scientific">Penicillium subrubescens</name>
    <dbReference type="NCBI Taxonomy" id="1316194"/>
    <lineage>
        <taxon>Eukaryota</taxon>
        <taxon>Fungi</taxon>
        <taxon>Dikarya</taxon>
        <taxon>Ascomycota</taxon>
        <taxon>Pezizomycotina</taxon>
        <taxon>Eurotiomycetes</taxon>
        <taxon>Eurotiomycetidae</taxon>
        <taxon>Eurotiales</taxon>
        <taxon>Aspergillaceae</taxon>
        <taxon>Penicillium</taxon>
    </lineage>
</organism>
<name>A0A1Q5T8G6_9EURO</name>
<sequence>MPRIDYNHYELWLAQCKVESPHKPCHWILLMVHPNDTHCIWYHCVNETGEAGDYETLIEPNQRFNSWSFDEKFYLGMFPTELDVAVSQEANKVLQQNCQ</sequence>
<keyword evidence="2" id="KW-1185">Reference proteome</keyword>
<dbReference type="EMBL" id="MNBE01000698">
    <property type="protein sequence ID" value="OKO96488.1"/>
    <property type="molecule type" value="Genomic_DNA"/>
</dbReference>
<evidence type="ECO:0000313" key="1">
    <source>
        <dbReference type="EMBL" id="OKO96488.1"/>
    </source>
</evidence>
<proteinExistence type="predicted"/>
<dbReference type="AlphaFoldDB" id="A0A1Q5T8G6"/>
<gene>
    <name evidence="1" type="ORF">PENSUB_10663</name>
</gene>